<evidence type="ECO:0000313" key="1">
    <source>
        <dbReference type="EMBL" id="KAJ7730491.1"/>
    </source>
</evidence>
<proteinExistence type="predicted"/>
<name>A0AAD7MSU4_9AGAR</name>
<accession>A0AAD7MSU4</accession>
<reference evidence="1" key="1">
    <citation type="submission" date="2023-03" db="EMBL/GenBank/DDBJ databases">
        <title>Massive genome expansion in bonnet fungi (Mycena s.s.) driven by repeated elements and novel gene families across ecological guilds.</title>
        <authorList>
            <consortium name="Lawrence Berkeley National Laboratory"/>
            <person name="Harder C.B."/>
            <person name="Miyauchi S."/>
            <person name="Viragh M."/>
            <person name="Kuo A."/>
            <person name="Thoen E."/>
            <person name="Andreopoulos B."/>
            <person name="Lu D."/>
            <person name="Skrede I."/>
            <person name="Drula E."/>
            <person name="Henrissat B."/>
            <person name="Morin E."/>
            <person name="Kohler A."/>
            <person name="Barry K."/>
            <person name="LaButti K."/>
            <person name="Morin E."/>
            <person name="Salamov A."/>
            <person name="Lipzen A."/>
            <person name="Mereny Z."/>
            <person name="Hegedus B."/>
            <person name="Baldrian P."/>
            <person name="Stursova M."/>
            <person name="Weitz H."/>
            <person name="Taylor A."/>
            <person name="Grigoriev I.V."/>
            <person name="Nagy L.G."/>
            <person name="Martin F."/>
            <person name="Kauserud H."/>
        </authorList>
    </citation>
    <scope>NUCLEOTIDE SEQUENCE</scope>
    <source>
        <strain evidence="1">CBHHK188m</strain>
    </source>
</reference>
<sequence length="259" mass="29047">MPPRFSLPPTSLSFPGCPLDELLVLTQQLTPSESPQTVRKIHHLFRDNRLLEVYVSIIRGPRGAEGLFEGNSKLPQAKCLKRIHKITRITPGVIVTTGSLLVKVSDETTIDYDFFHQLYICRIREGLRDGKAWATGLLEYWNHVLFPNADKSYDYGAAGNEQLMRSSTIVLLKHRRPQSALSPSHQLSARRRRRRATCLASPDILANPDLSTPALTLLFIISSIINLNAHRIPDASSCTTCRHKGAILFLTMACNPERL</sequence>
<dbReference type="AlphaFoldDB" id="A0AAD7MSU4"/>
<evidence type="ECO:0000313" key="2">
    <source>
        <dbReference type="Proteomes" id="UP001215280"/>
    </source>
</evidence>
<organism evidence="1 2">
    <name type="scientific">Mycena maculata</name>
    <dbReference type="NCBI Taxonomy" id="230809"/>
    <lineage>
        <taxon>Eukaryota</taxon>
        <taxon>Fungi</taxon>
        <taxon>Dikarya</taxon>
        <taxon>Basidiomycota</taxon>
        <taxon>Agaricomycotina</taxon>
        <taxon>Agaricomycetes</taxon>
        <taxon>Agaricomycetidae</taxon>
        <taxon>Agaricales</taxon>
        <taxon>Marasmiineae</taxon>
        <taxon>Mycenaceae</taxon>
        <taxon>Mycena</taxon>
    </lineage>
</organism>
<dbReference type="Proteomes" id="UP001215280">
    <property type="component" value="Unassembled WGS sequence"/>
</dbReference>
<protein>
    <submittedName>
        <fullName evidence="1">Uncharacterized protein</fullName>
    </submittedName>
</protein>
<keyword evidence="2" id="KW-1185">Reference proteome</keyword>
<dbReference type="EMBL" id="JARJLG010000190">
    <property type="protein sequence ID" value="KAJ7730491.1"/>
    <property type="molecule type" value="Genomic_DNA"/>
</dbReference>
<comment type="caution">
    <text evidence="1">The sequence shown here is derived from an EMBL/GenBank/DDBJ whole genome shotgun (WGS) entry which is preliminary data.</text>
</comment>
<gene>
    <name evidence="1" type="ORF">DFH07DRAFT_969158</name>
</gene>